<dbReference type="PANTHER" id="PTHR48097">
    <property type="entry name" value="L-THREONINE ALDOLASE-RELATED"/>
    <property type="match status" value="1"/>
</dbReference>
<evidence type="ECO:0000256" key="2">
    <source>
        <dbReference type="ARBA" id="ARBA00006966"/>
    </source>
</evidence>
<dbReference type="InterPro" id="IPR015421">
    <property type="entry name" value="PyrdxlP-dep_Trfase_major"/>
</dbReference>
<dbReference type="AlphaFoldDB" id="A0A544UQK1"/>
<dbReference type="Gene3D" id="3.40.640.10">
    <property type="entry name" value="Type I PLP-dependent aspartate aminotransferase-like (Major domain)"/>
    <property type="match status" value="1"/>
</dbReference>
<evidence type="ECO:0000256" key="1">
    <source>
        <dbReference type="ARBA" id="ARBA00001933"/>
    </source>
</evidence>
<dbReference type="GO" id="GO:0006520">
    <property type="term" value="P:amino acid metabolic process"/>
    <property type="evidence" value="ECO:0007669"/>
    <property type="project" value="InterPro"/>
</dbReference>
<dbReference type="PANTHER" id="PTHR48097:SF5">
    <property type="entry name" value="LOW SPECIFICITY L-THREONINE ALDOLASE"/>
    <property type="match status" value="1"/>
</dbReference>
<name>A0A544UQK1_LYSSH</name>
<dbReference type="SUPFAM" id="SSF53383">
    <property type="entry name" value="PLP-dependent transferases"/>
    <property type="match status" value="1"/>
</dbReference>
<gene>
    <name evidence="5" type="ORF">C7Y47_07545</name>
</gene>
<proteinExistence type="inferred from homology"/>
<evidence type="ECO:0000259" key="4">
    <source>
        <dbReference type="Pfam" id="PF01212"/>
    </source>
</evidence>
<comment type="cofactor">
    <cofactor evidence="1">
        <name>pyridoxal 5'-phosphate</name>
        <dbReference type="ChEBI" id="CHEBI:597326"/>
    </cofactor>
</comment>
<dbReference type="OrthoDB" id="9774495at2"/>
<dbReference type="InterPro" id="IPR015422">
    <property type="entry name" value="PyrdxlP-dep_Trfase_small"/>
</dbReference>
<sequence>MIRFENDYAEGAHKRILQRIVETNEEQTPGYGVDEYCEKARTYIKKACDVENADIHFLVGGTQTNVTTIASILRPHQGVVAATTGHIAVHETGAIESTGHKVLTLPSDDGKIKAEQVKELYDAHWNDAAHEHVVQPGLVYISHPTENGTTYSKSELEKLSQVCRECGLPLFMDGARLGYGLVSLDSDLSLADIARLCDVFYIGGTKIGALFGEAVVIINEDLKKDFRYFIKQKGGLLAKGRLLGIQFETLFEDGLYFELSNHAVEMAMMIREAFVEKGFSLRYDSKTNQQFPILTNNALVKLSEKYSFTFWEKVDATHSVVRFCTSWATKYEHVEMLIEDIKELESESVNGVLT</sequence>
<dbReference type="Gene3D" id="3.90.1150.10">
    <property type="entry name" value="Aspartate Aminotransferase, domain 1"/>
    <property type="match status" value="1"/>
</dbReference>
<accession>A0A544UQK1</accession>
<protein>
    <submittedName>
        <fullName evidence="5">Low specificity L-threonine aldolase</fullName>
    </submittedName>
</protein>
<comment type="similarity">
    <text evidence="2">Belongs to the threonine aldolase family.</text>
</comment>
<dbReference type="Pfam" id="PF01212">
    <property type="entry name" value="Beta_elim_lyase"/>
    <property type="match status" value="1"/>
</dbReference>
<dbReference type="GO" id="GO:0016829">
    <property type="term" value="F:lyase activity"/>
    <property type="evidence" value="ECO:0007669"/>
    <property type="project" value="InterPro"/>
</dbReference>
<dbReference type="RefSeq" id="WP_142508203.1">
    <property type="nucleotide sequence ID" value="NZ_SADV01000004.1"/>
</dbReference>
<keyword evidence="3" id="KW-0663">Pyridoxal phosphate</keyword>
<evidence type="ECO:0000313" key="6">
    <source>
        <dbReference type="Proteomes" id="UP000317944"/>
    </source>
</evidence>
<comment type="caution">
    <text evidence="5">The sequence shown here is derived from an EMBL/GenBank/DDBJ whole genome shotgun (WGS) entry which is preliminary data.</text>
</comment>
<dbReference type="InterPro" id="IPR001597">
    <property type="entry name" value="ArAA_b-elim_lyase/Thr_aldolase"/>
</dbReference>
<reference evidence="5 6" key="1">
    <citation type="submission" date="2018-03" db="EMBL/GenBank/DDBJ databases">
        <title>Aerobic endospore-forming bacteria genome sequencing and assembly.</title>
        <authorList>
            <person name="Cavalcante D.A."/>
            <person name="Driks A."/>
            <person name="Putonti C."/>
            <person name="De-Souza M.T."/>
        </authorList>
    </citation>
    <scope>NUCLEOTIDE SEQUENCE [LARGE SCALE GENOMIC DNA]</scope>
    <source>
        <strain evidence="5 6">SDF0037</strain>
    </source>
</reference>
<evidence type="ECO:0000313" key="5">
    <source>
        <dbReference type="EMBL" id="TQR36116.1"/>
    </source>
</evidence>
<dbReference type="Proteomes" id="UP000317944">
    <property type="component" value="Unassembled WGS sequence"/>
</dbReference>
<feature type="domain" description="Aromatic amino acid beta-eliminating lyase/threonine aldolase" evidence="4">
    <location>
        <begin position="30"/>
        <end position="243"/>
    </location>
</feature>
<dbReference type="EMBL" id="SADV01000004">
    <property type="protein sequence ID" value="TQR36116.1"/>
    <property type="molecule type" value="Genomic_DNA"/>
</dbReference>
<evidence type="ECO:0000256" key="3">
    <source>
        <dbReference type="ARBA" id="ARBA00022898"/>
    </source>
</evidence>
<dbReference type="InterPro" id="IPR015424">
    <property type="entry name" value="PyrdxlP-dep_Trfase"/>
</dbReference>
<organism evidence="5 6">
    <name type="scientific">Lysinibacillus sphaericus</name>
    <name type="common">Bacillus sphaericus</name>
    <dbReference type="NCBI Taxonomy" id="1421"/>
    <lineage>
        <taxon>Bacteria</taxon>
        <taxon>Bacillati</taxon>
        <taxon>Bacillota</taxon>
        <taxon>Bacilli</taxon>
        <taxon>Bacillales</taxon>
        <taxon>Bacillaceae</taxon>
        <taxon>Lysinibacillus</taxon>
    </lineage>
</organism>